<name>A0A2P8H660_9BACI</name>
<accession>A0A2P8H660</accession>
<evidence type="ECO:0000313" key="1">
    <source>
        <dbReference type="EMBL" id="PSL41689.1"/>
    </source>
</evidence>
<gene>
    <name evidence="1" type="ORF">B0H94_1182</name>
</gene>
<dbReference type="RefSeq" id="WP_106589867.1">
    <property type="nucleotide sequence ID" value="NZ_PYAV01000018.1"/>
</dbReference>
<evidence type="ECO:0000313" key="2">
    <source>
        <dbReference type="Proteomes" id="UP000242310"/>
    </source>
</evidence>
<protein>
    <submittedName>
        <fullName evidence="1">Uncharacterized protein</fullName>
    </submittedName>
</protein>
<dbReference type="Proteomes" id="UP000242310">
    <property type="component" value="Unassembled WGS sequence"/>
</dbReference>
<organism evidence="1 2">
    <name type="scientific">Salsuginibacillus halophilus</name>
    <dbReference type="NCBI Taxonomy" id="517424"/>
    <lineage>
        <taxon>Bacteria</taxon>
        <taxon>Bacillati</taxon>
        <taxon>Bacillota</taxon>
        <taxon>Bacilli</taxon>
        <taxon>Bacillales</taxon>
        <taxon>Bacillaceae</taxon>
        <taxon>Salsuginibacillus</taxon>
    </lineage>
</organism>
<sequence>MKKFEELNENNSTIVEVNGVEYRTVQDPYVGDDGDEYHATALDINNNEYLITWEVVHPETTDESEACDWKNPDEVRAL</sequence>
<comment type="caution">
    <text evidence="1">The sequence shown here is derived from an EMBL/GenBank/DDBJ whole genome shotgun (WGS) entry which is preliminary data.</text>
</comment>
<dbReference type="AlphaFoldDB" id="A0A2P8H660"/>
<dbReference type="EMBL" id="PYAV01000018">
    <property type="protein sequence ID" value="PSL41689.1"/>
    <property type="molecule type" value="Genomic_DNA"/>
</dbReference>
<keyword evidence="2" id="KW-1185">Reference proteome</keyword>
<reference evidence="1 2" key="1">
    <citation type="submission" date="2018-03" db="EMBL/GenBank/DDBJ databases">
        <title>Genomic Encyclopedia of Type Strains, Phase III (KMG-III): the genomes of soil and plant-associated and newly described type strains.</title>
        <authorList>
            <person name="Whitman W."/>
        </authorList>
    </citation>
    <scope>NUCLEOTIDE SEQUENCE [LARGE SCALE GENOMIC DNA]</scope>
    <source>
        <strain evidence="1 2">CGMCC 1.07653</strain>
    </source>
</reference>
<proteinExistence type="predicted"/>